<feature type="domain" description="BED-type" evidence="5">
    <location>
        <begin position="5"/>
        <end position="39"/>
    </location>
</feature>
<dbReference type="SUPFAM" id="SSF53098">
    <property type="entry name" value="Ribonuclease H-like"/>
    <property type="match status" value="1"/>
</dbReference>
<dbReference type="EMBL" id="JAOPHQ010000854">
    <property type="protein sequence ID" value="KAK0153314.1"/>
    <property type="molecule type" value="Genomic_DNA"/>
</dbReference>
<dbReference type="InterPro" id="IPR029526">
    <property type="entry name" value="PGBD"/>
</dbReference>
<dbReference type="PANTHER" id="PTHR46599">
    <property type="entry name" value="PIGGYBAC TRANSPOSABLE ELEMENT-DERIVED PROTEIN 4"/>
    <property type="match status" value="1"/>
</dbReference>
<dbReference type="GO" id="GO:0003677">
    <property type="term" value="F:DNA binding"/>
    <property type="evidence" value="ECO:0007669"/>
    <property type="project" value="InterPro"/>
</dbReference>
<evidence type="ECO:0000256" key="2">
    <source>
        <dbReference type="ARBA" id="ARBA00022771"/>
    </source>
</evidence>
<evidence type="ECO:0000259" key="6">
    <source>
        <dbReference type="Pfam" id="PF13843"/>
    </source>
</evidence>
<keyword evidence="2" id="KW-0863">Zinc-finger</keyword>
<organism evidence="7 8">
    <name type="scientific">Merluccius polli</name>
    <name type="common">Benguela hake</name>
    <name type="synonym">Merluccius cadenati</name>
    <dbReference type="NCBI Taxonomy" id="89951"/>
    <lineage>
        <taxon>Eukaryota</taxon>
        <taxon>Metazoa</taxon>
        <taxon>Chordata</taxon>
        <taxon>Craniata</taxon>
        <taxon>Vertebrata</taxon>
        <taxon>Euteleostomi</taxon>
        <taxon>Actinopterygii</taxon>
        <taxon>Neopterygii</taxon>
        <taxon>Teleostei</taxon>
        <taxon>Neoteleostei</taxon>
        <taxon>Acanthomorphata</taxon>
        <taxon>Zeiogadaria</taxon>
        <taxon>Gadariae</taxon>
        <taxon>Gadiformes</taxon>
        <taxon>Gadoidei</taxon>
        <taxon>Merlucciidae</taxon>
        <taxon>Merluccius</taxon>
    </lineage>
</organism>
<dbReference type="InterPro" id="IPR012337">
    <property type="entry name" value="RNaseH-like_sf"/>
</dbReference>
<evidence type="ECO:0000313" key="8">
    <source>
        <dbReference type="Proteomes" id="UP001174136"/>
    </source>
</evidence>
<evidence type="ECO:0000259" key="5">
    <source>
        <dbReference type="Pfam" id="PF02892"/>
    </source>
</evidence>
<dbReference type="Pfam" id="PF13843">
    <property type="entry name" value="DDE_Tnp_1_7"/>
    <property type="match status" value="1"/>
</dbReference>
<comment type="caution">
    <text evidence="7">The sequence shown here is derived from an EMBL/GenBank/DDBJ whole genome shotgun (WGS) entry which is preliminary data.</text>
</comment>
<keyword evidence="3" id="KW-0862">Zinc</keyword>
<dbReference type="GO" id="GO:0008270">
    <property type="term" value="F:zinc ion binding"/>
    <property type="evidence" value="ECO:0007669"/>
    <property type="project" value="UniProtKB-KW"/>
</dbReference>
<dbReference type="Proteomes" id="UP001174136">
    <property type="component" value="Unassembled WGS sequence"/>
</dbReference>
<dbReference type="PANTHER" id="PTHR46599:SF3">
    <property type="entry name" value="PIGGYBAC TRANSPOSABLE ELEMENT-DERIVED PROTEIN 4"/>
    <property type="match status" value="1"/>
</dbReference>
<reference evidence="7" key="1">
    <citation type="journal article" date="2023" name="Front. Mar. Sci.">
        <title>A new Merluccius polli reference genome to investigate the effects of global change in West African waters.</title>
        <authorList>
            <person name="Mateo J.L."/>
            <person name="Blanco-Fernandez C."/>
            <person name="Garcia-Vazquez E."/>
            <person name="Machado-Schiaffino G."/>
        </authorList>
    </citation>
    <scope>NUCLEOTIDE SEQUENCE</scope>
    <source>
        <strain evidence="7">C29</strain>
        <tissue evidence="7">Fin</tissue>
    </source>
</reference>
<dbReference type="InterPro" id="IPR003656">
    <property type="entry name" value="Znf_BED"/>
</dbReference>
<evidence type="ECO:0000256" key="1">
    <source>
        <dbReference type="ARBA" id="ARBA00022723"/>
    </source>
</evidence>
<protein>
    <submittedName>
        <fullName evidence="7">PiggyBac transposable element-derived protein 4</fullName>
    </submittedName>
</protein>
<feature type="compositionally biased region" description="Polar residues" evidence="4">
    <location>
        <begin position="54"/>
        <end position="65"/>
    </location>
</feature>
<dbReference type="AlphaFoldDB" id="A0AA47N6T9"/>
<keyword evidence="1" id="KW-0479">Metal-binding</keyword>
<feature type="region of interest" description="Disordered" evidence="4">
    <location>
        <begin position="41"/>
        <end position="66"/>
    </location>
</feature>
<proteinExistence type="predicted"/>
<evidence type="ECO:0000256" key="4">
    <source>
        <dbReference type="SAM" id="MobiDB-lite"/>
    </source>
</evidence>
<name>A0AA47N6T9_MERPO</name>
<feature type="domain" description="PiggyBac transposable element-derived protein" evidence="6">
    <location>
        <begin position="263"/>
        <end position="624"/>
    </location>
</feature>
<accession>A0AA47N6T9</accession>
<gene>
    <name evidence="7" type="primary">PGBD4_31</name>
    <name evidence="7" type="ORF">N1851_004996</name>
</gene>
<sequence>MSGQPRDTTEVVCKICSGVLRAKDGQTTNLHEHLRVRHPAEYATLPPPRAGPSKKTSQGQQTITGAFSKGTKYKTDSDRWRQLTDAVTHYLAKEMVSFNTVEKPTFKAMLHKFDKQYELPGRKYFSKTAIQNLFNEVRSNISRELGDIEYLSMTTDMWSSCNMMPYMSVTVHYVNKEWTLDGSDIDLNFEGFESEEEEENEFVPDDPLERAQQCDFLDTEEEEEEDEFQGFQVDWRTDNYLRRHTKPFSRTPGVKQPIPLDASPLDVFSLIFTDELWDTLVTETNRYAEQVRAQTPTTSKWTPVSKTEMRTFLGLCLCFGILKLPARRDYWRQTKWLYQTSVPRAMSRDRFDMIWRYLHLQDNLDPALDKSDKLWKIRRFMDLLLLQFQALYEVNGYVSVDESMVKYKGRLAFRQYLPMKPVKWGIKVWVMAESKTGYVNNFQVYTGAIAGKTETGLAHRIVSDLATPYFDSNLCVYMDNFYTSVKLLLDLHHRGVQACGTVRAGRKDLPKNKELTKKAGLNKHAFNVAQQDDLTFCVWQDTKTVMVLSNFHDPTAHGSVKRRTGGQRQTNVQVPACLADYQQHMKGVDLLDQMVGYYQIHHRSTKWWRRLFFYFLSVAGYNAFVAARSVGGPEWKYRRTGYKDWLEDLSQELIVPVTARSAPCVLPTTPTVASADHDLAQIFTKRKTCRECSLKHSGTSVRPGSTLMGCKQCNVPLHRECFMHHVSRCLETSFMPDRHTADNLEEALRGTIDDWKIQEKQIACITTNNGANIVAAIRQLKWPWLSFFGHNLNLAINNSLAQQRASTDRAFGVCRAVNVAFAHSWLRRHELRKAQVEMKLPEHSLIMDCATR</sequence>
<evidence type="ECO:0000313" key="7">
    <source>
        <dbReference type="EMBL" id="KAK0153314.1"/>
    </source>
</evidence>
<keyword evidence="8" id="KW-1185">Reference proteome</keyword>
<dbReference type="Pfam" id="PF02892">
    <property type="entry name" value="zf-BED"/>
    <property type="match status" value="1"/>
</dbReference>
<evidence type="ECO:0000256" key="3">
    <source>
        <dbReference type="ARBA" id="ARBA00022833"/>
    </source>
</evidence>